<keyword evidence="4" id="KW-0408">Iron</keyword>
<name>A0ABT3X4U8_9BACL</name>
<comment type="cofactor">
    <cofactor evidence="1">
        <name>[4Fe-4S] cluster</name>
        <dbReference type="ChEBI" id="CHEBI:49883"/>
    </cofactor>
</comment>
<evidence type="ECO:0000256" key="4">
    <source>
        <dbReference type="ARBA" id="ARBA00023004"/>
    </source>
</evidence>
<evidence type="ECO:0000313" key="9">
    <source>
        <dbReference type="Proteomes" id="UP001208017"/>
    </source>
</evidence>
<organism evidence="8 9">
    <name type="scientific">Tumebacillus lacus</name>
    <dbReference type="NCBI Taxonomy" id="2995335"/>
    <lineage>
        <taxon>Bacteria</taxon>
        <taxon>Bacillati</taxon>
        <taxon>Bacillota</taxon>
        <taxon>Bacilli</taxon>
        <taxon>Bacillales</taxon>
        <taxon>Alicyclobacillaceae</taxon>
        <taxon>Tumebacillus</taxon>
    </lineage>
</organism>
<evidence type="ECO:0000256" key="5">
    <source>
        <dbReference type="ARBA" id="ARBA00023014"/>
    </source>
</evidence>
<keyword evidence="3" id="KW-0479">Metal-binding</keyword>
<evidence type="ECO:0000259" key="6">
    <source>
        <dbReference type="PROSITE" id="PS51332"/>
    </source>
</evidence>
<dbReference type="InterPro" id="IPR006638">
    <property type="entry name" value="Elp3/MiaA/NifB-like_rSAM"/>
</dbReference>
<dbReference type="SFLD" id="SFLDS00029">
    <property type="entry name" value="Radical_SAM"/>
    <property type="match status" value="1"/>
</dbReference>
<feature type="domain" description="Radical SAM core" evidence="7">
    <location>
        <begin position="379"/>
        <end position="609"/>
    </location>
</feature>
<evidence type="ECO:0000256" key="1">
    <source>
        <dbReference type="ARBA" id="ARBA00001966"/>
    </source>
</evidence>
<feature type="domain" description="B12-binding" evidence="6">
    <location>
        <begin position="174"/>
        <end position="327"/>
    </location>
</feature>
<dbReference type="Pfam" id="PF04055">
    <property type="entry name" value="Radical_SAM"/>
    <property type="match status" value="1"/>
</dbReference>
<dbReference type="RefSeq" id="WP_267152110.1">
    <property type="nucleotide sequence ID" value="NZ_JAPMLT010000007.1"/>
</dbReference>
<dbReference type="InterPro" id="IPR007197">
    <property type="entry name" value="rSAM"/>
</dbReference>
<accession>A0ABT3X4U8</accession>
<dbReference type="InterPro" id="IPR006158">
    <property type="entry name" value="Cobalamin-bd"/>
</dbReference>
<reference evidence="8 9" key="1">
    <citation type="submission" date="2022-11" db="EMBL/GenBank/DDBJ databases">
        <title>Study of microbial diversity in lake waters.</title>
        <authorList>
            <person name="Zhang J."/>
        </authorList>
    </citation>
    <scope>NUCLEOTIDE SEQUENCE [LARGE SCALE GENOMIC DNA]</scope>
    <source>
        <strain evidence="8 9">DT12</strain>
    </source>
</reference>
<dbReference type="PROSITE" id="PS51332">
    <property type="entry name" value="B12_BINDING"/>
    <property type="match status" value="1"/>
</dbReference>
<evidence type="ECO:0000256" key="3">
    <source>
        <dbReference type="ARBA" id="ARBA00022723"/>
    </source>
</evidence>
<comment type="caution">
    <text evidence="8">The sequence shown here is derived from an EMBL/GenBank/DDBJ whole genome shotgun (WGS) entry which is preliminary data.</text>
</comment>
<evidence type="ECO:0000256" key="2">
    <source>
        <dbReference type="ARBA" id="ARBA00022691"/>
    </source>
</evidence>
<evidence type="ECO:0000313" key="8">
    <source>
        <dbReference type="EMBL" id="MCX7570862.1"/>
    </source>
</evidence>
<gene>
    <name evidence="8" type="ORF">OS242_12935</name>
</gene>
<sequence>MPQEMNITYQLDIDVITAEPFALSESLTKAWASVGVQLSWNVIPAACAPAVEIIEDSIRSETAWSHTRKGALQVICCRTLHRAGMPTDRFLIGADGGFESDWHNSLFVTAIDLDVIGTALAQLVLGRTATQEQPGRSGRLCTDGTLTMSMTEQLLARDRILFDLQGPPKQAKGRILWVFANPYIDLIAGPYGLDILDGIAKRRGFQTHFVNPYLESLDPQAGLLEAIRRTRPDLIGVSFRNIDDALIVHRLEGDPQSIDTHDLVGGVTQLLQVLGEFDGPVIVGGAAFGTAPERFLNQFQLDYGIIGAADLAIDQLCADWSPLERSGGWRAEFERVWSTLPGAVWRTGDTFARRDGSRTRELQQTPRIRRTLPYTLLNKRDWLPEPVRGAQGCALGCSYCVESVNRKQMSWRQVGEVVDEMEFARRHYGLQVFHLADSEANVPFSRLTDLADEIVRRGLDGHLLWTAYLNVKPFDTAAIPLLSRSGLYRFKFALDHFHDSMLKSYHKNFREDDIAQLLDGFAPYLRQTQFYAGVLLGGPGESEETLACAVQRMKEEAARGFTFYYNVGVRVYPGTPFAEQWQRAADPTHYYGPGLHDGAVSPLVYCAPQAPRPLAARLESVFADTPRVFRMNQEKILEIGYEGYRRYLIAWHAWLAGRESEAAAILDQIENLNVLRQGMALRRLLRLRARRSPCTAQSIEK</sequence>
<protein>
    <submittedName>
        <fullName evidence="8">Cobalamin-dependent protein</fullName>
    </submittedName>
</protein>
<dbReference type="Gene3D" id="3.80.30.20">
    <property type="entry name" value="tm_1862 like domain"/>
    <property type="match status" value="1"/>
</dbReference>
<keyword evidence="5" id="KW-0411">Iron-sulfur</keyword>
<dbReference type="PROSITE" id="PS51918">
    <property type="entry name" value="RADICAL_SAM"/>
    <property type="match status" value="1"/>
</dbReference>
<dbReference type="Proteomes" id="UP001208017">
    <property type="component" value="Unassembled WGS sequence"/>
</dbReference>
<keyword evidence="9" id="KW-1185">Reference proteome</keyword>
<dbReference type="SMART" id="SM00729">
    <property type="entry name" value="Elp3"/>
    <property type="match status" value="1"/>
</dbReference>
<dbReference type="EMBL" id="JAPMLT010000007">
    <property type="protein sequence ID" value="MCX7570862.1"/>
    <property type="molecule type" value="Genomic_DNA"/>
</dbReference>
<proteinExistence type="predicted"/>
<dbReference type="PANTHER" id="PTHR43409">
    <property type="entry name" value="ANAEROBIC MAGNESIUM-PROTOPORPHYRIN IX MONOMETHYL ESTER CYCLASE-RELATED"/>
    <property type="match status" value="1"/>
</dbReference>
<dbReference type="InterPro" id="IPR023404">
    <property type="entry name" value="rSAM_horseshoe"/>
</dbReference>
<keyword evidence="2" id="KW-0949">S-adenosyl-L-methionine</keyword>
<dbReference type="SUPFAM" id="SSF102114">
    <property type="entry name" value="Radical SAM enzymes"/>
    <property type="match status" value="1"/>
</dbReference>
<dbReference type="SFLD" id="SFLDG01082">
    <property type="entry name" value="B12-binding_domain_containing"/>
    <property type="match status" value="1"/>
</dbReference>
<dbReference type="InterPro" id="IPR051198">
    <property type="entry name" value="BchE-like"/>
</dbReference>
<dbReference type="CDD" id="cd02065">
    <property type="entry name" value="B12-binding_like"/>
    <property type="match status" value="1"/>
</dbReference>
<dbReference type="InterPro" id="IPR058240">
    <property type="entry name" value="rSAM_sf"/>
</dbReference>
<evidence type="ECO:0000259" key="7">
    <source>
        <dbReference type="PROSITE" id="PS51918"/>
    </source>
</evidence>